<dbReference type="SUPFAM" id="SSF56349">
    <property type="entry name" value="DNA breaking-rejoining enzymes"/>
    <property type="match status" value="1"/>
</dbReference>
<dbReference type="SUPFAM" id="SSF47823">
    <property type="entry name" value="lambda integrase-like, N-terminal domain"/>
    <property type="match status" value="1"/>
</dbReference>
<name>A0A0C2HIY3_9BACT</name>
<evidence type="ECO:0000256" key="4">
    <source>
        <dbReference type="ARBA" id="ARBA00022829"/>
    </source>
</evidence>
<keyword evidence="6 9" id="KW-0238">DNA-binding</keyword>
<evidence type="ECO:0000256" key="7">
    <source>
        <dbReference type="ARBA" id="ARBA00023172"/>
    </source>
</evidence>
<comment type="similarity">
    <text evidence="9">Belongs to the 'phage' integrase family. XerC subfamily.</text>
</comment>
<evidence type="ECO:0000256" key="3">
    <source>
        <dbReference type="ARBA" id="ARBA00022618"/>
    </source>
</evidence>
<protein>
    <recommendedName>
        <fullName evidence="9">Tyrosine recombinase XerC</fullName>
    </recommendedName>
</protein>
<dbReference type="InterPro" id="IPR044068">
    <property type="entry name" value="CB"/>
</dbReference>
<evidence type="ECO:0000259" key="11">
    <source>
        <dbReference type="PROSITE" id="PS51900"/>
    </source>
</evidence>
<keyword evidence="13" id="KW-1185">Reference proteome</keyword>
<feature type="active site" description="O-(3'-phospho-DNA)-tyrosine intermediate" evidence="9">
    <location>
        <position position="278"/>
    </location>
</feature>
<feature type="active site" evidence="9">
    <location>
        <position position="175"/>
    </location>
</feature>
<feature type="domain" description="Tyr recombinase" evidence="10">
    <location>
        <begin position="111"/>
        <end position="291"/>
    </location>
</feature>
<evidence type="ECO:0000259" key="10">
    <source>
        <dbReference type="PROSITE" id="PS51898"/>
    </source>
</evidence>
<feature type="domain" description="Core-binding (CB)" evidence="11">
    <location>
        <begin position="1"/>
        <end position="90"/>
    </location>
</feature>
<feature type="active site" evidence="9">
    <location>
        <position position="242"/>
    </location>
</feature>
<feature type="active site" evidence="9">
    <location>
        <position position="269"/>
    </location>
</feature>
<dbReference type="RefSeq" id="WP_040098248.1">
    <property type="nucleotide sequence ID" value="NZ_JWJD01000002.1"/>
</dbReference>
<dbReference type="EMBL" id="JWJD01000002">
    <property type="protein sequence ID" value="KIH77026.1"/>
    <property type="molecule type" value="Genomic_DNA"/>
</dbReference>
<comment type="subunit">
    <text evidence="9">Forms a cyclic heterotetrameric complex composed of two molecules of XerC and two molecules of XerD.</text>
</comment>
<comment type="subcellular location">
    <subcellularLocation>
        <location evidence="1 9">Cytoplasm</location>
    </subcellularLocation>
</comment>
<dbReference type="GO" id="GO:0009037">
    <property type="term" value="F:tyrosine-based site-specific recombinase activity"/>
    <property type="evidence" value="ECO:0007669"/>
    <property type="project" value="UniProtKB-UniRule"/>
</dbReference>
<dbReference type="InterPro" id="IPR013762">
    <property type="entry name" value="Integrase-like_cat_sf"/>
</dbReference>
<dbReference type="PROSITE" id="PS51900">
    <property type="entry name" value="CB"/>
    <property type="match status" value="1"/>
</dbReference>
<dbReference type="GO" id="GO:0007059">
    <property type="term" value="P:chromosome segregation"/>
    <property type="evidence" value="ECO:0007669"/>
    <property type="project" value="UniProtKB-UniRule"/>
</dbReference>
<sequence>MIECIARFERYLQLERDLSIHTLKAYRRDIEGLRRFLSEFFGVESPTLEHLRQVDVRLLRTYLARLGKSCRRATVGRKVAALRTFFRFLVREDLLTANPAEILVTPRLDQYLPTPLSVDEACVLMERTCGDDALQLRDRAILETLYSCGLRVSELTGLDVGGIDLEERLVRVLGKGRKERLVPLGRKACEALVRYLEHRGWPQPSEPLFLNHRGGRLTSRSVERNLKKQLIQAGIARDATPHSLRHSFATHLLVEGGADLRAIQELLGHASLSTTQKYTKVSVDHLLAVYDQAHPRSRKK</sequence>
<dbReference type="Gene3D" id="1.10.150.130">
    <property type="match status" value="1"/>
</dbReference>
<dbReference type="CDD" id="cd00798">
    <property type="entry name" value="INT_XerDC_C"/>
    <property type="match status" value="1"/>
</dbReference>
<dbReference type="GO" id="GO:0006313">
    <property type="term" value="P:DNA transposition"/>
    <property type="evidence" value="ECO:0007669"/>
    <property type="project" value="UniProtKB-UniRule"/>
</dbReference>
<comment type="caution">
    <text evidence="12">The sequence shown here is derived from an EMBL/GenBank/DDBJ whole genome shotgun (WGS) entry which is preliminary data.</text>
</comment>
<dbReference type="GO" id="GO:0005737">
    <property type="term" value="C:cytoplasm"/>
    <property type="evidence" value="ECO:0007669"/>
    <property type="project" value="UniProtKB-SubCell"/>
</dbReference>
<organism evidence="12 13">
    <name type="scientific">Geoalkalibacter ferrihydriticus DSM 17813</name>
    <dbReference type="NCBI Taxonomy" id="1121915"/>
    <lineage>
        <taxon>Bacteria</taxon>
        <taxon>Pseudomonadati</taxon>
        <taxon>Thermodesulfobacteriota</taxon>
        <taxon>Desulfuromonadia</taxon>
        <taxon>Desulfuromonadales</taxon>
        <taxon>Geoalkalibacteraceae</taxon>
        <taxon>Geoalkalibacter</taxon>
    </lineage>
</organism>
<feature type="active site" evidence="9">
    <location>
        <position position="245"/>
    </location>
</feature>
<dbReference type="PANTHER" id="PTHR30349:SF77">
    <property type="entry name" value="TYROSINE RECOMBINASE XERC"/>
    <property type="match status" value="1"/>
</dbReference>
<evidence type="ECO:0000256" key="5">
    <source>
        <dbReference type="ARBA" id="ARBA00022908"/>
    </source>
</evidence>
<accession>A0A0C2HIY3</accession>
<gene>
    <name evidence="9" type="primary">xerC</name>
    <name evidence="12" type="ORF">GFER_08215</name>
</gene>
<keyword evidence="2 9" id="KW-0963">Cytoplasm</keyword>
<dbReference type="InterPro" id="IPR010998">
    <property type="entry name" value="Integrase_recombinase_N"/>
</dbReference>
<dbReference type="InterPro" id="IPR002104">
    <property type="entry name" value="Integrase_catalytic"/>
</dbReference>
<keyword evidence="5 9" id="KW-0229">DNA integration</keyword>
<evidence type="ECO:0000256" key="2">
    <source>
        <dbReference type="ARBA" id="ARBA00022490"/>
    </source>
</evidence>
<proteinExistence type="inferred from homology"/>
<evidence type="ECO:0000256" key="1">
    <source>
        <dbReference type="ARBA" id="ARBA00004496"/>
    </source>
</evidence>
<dbReference type="Proteomes" id="UP000035068">
    <property type="component" value="Unassembled WGS sequence"/>
</dbReference>
<keyword evidence="4 9" id="KW-0159">Chromosome partition</keyword>
<dbReference type="InterPro" id="IPR004107">
    <property type="entry name" value="Integrase_SAM-like_N"/>
</dbReference>
<dbReference type="Pfam" id="PF02899">
    <property type="entry name" value="Phage_int_SAM_1"/>
    <property type="match status" value="1"/>
</dbReference>
<dbReference type="InterPro" id="IPR011010">
    <property type="entry name" value="DNA_brk_join_enz"/>
</dbReference>
<dbReference type="GO" id="GO:0051301">
    <property type="term" value="P:cell division"/>
    <property type="evidence" value="ECO:0007669"/>
    <property type="project" value="UniProtKB-KW"/>
</dbReference>
<dbReference type="PANTHER" id="PTHR30349">
    <property type="entry name" value="PHAGE INTEGRASE-RELATED"/>
    <property type="match status" value="1"/>
</dbReference>
<evidence type="ECO:0000256" key="9">
    <source>
        <dbReference type="HAMAP-Rule" id="MF_01808"/>
    </source>
</evidence>
<dbReference type="Gene3D" id="1.10.443.10">
    <property type="entry name" value="Intergrase catalytic core"/>
    <property type="match status" value="1"/>
</dbReference>
<dbReference type="HAMAP" id="MF_01808">
    <property type="entry name" value="Recomb_XerC_XerD"/>
    <property type="match status" value="1"/>
</dbReference>
<dbReference type="NCBIfam" id="NF001399">
    <property type="entry name" value="PRK00283.1"/>
    <property type="match status" value="1"/>
</dbReference>
<dbReference type="PROSITE" id="PS51898">
    <property type="entry name" value="TYR_RECOMBINASE"/>
    <property type="match status" value="1"/>
</dbReference>
<dbReference type="AlphaFoldDB" id="A0A0C2HIY3"/>
<evidence type="ECO:0000256" key="6">
    <source>
        <dbReference type="ARBA" id="ARBA00023125"/>
    </source>
</evidence>
<keyword evidence="7 9" id="KW-0233">DNA recombination</keyword>
<dbReference type="InterPro" id="IPR050090">
    <property type="entry name" value="Tyrosine_recombinase_XerCD"/>
</dbReference>
<reference evidence="12 13" key="1">
    <citation type="submission" date="2014-12" db="EMBL/GenBank/DDBJ databases">
        <title>Genomes of Geoalkalibacter ferrihydriticus and Geoalkalibacter subterraneus, two haloalkaliphilic metal-reducing members of the Geobacteraceae.</title>
        <authorList>
            <person name="Badalamenti J.P."/>
            <person name="Torres C.I."/>
            <person name="Krajmalnik-Brown R."/>
            <person name="Bond D.R."/>
        </authorList>
    </citation>
    <scope>NUCLEOTIDE SEQUENCE [LARGE SCALE GENOMIC DNA]</scope>
    <source>
        <strain evidence="12 13">DSM 17813</strain>
    </source>
</reference>
<keyword evidence="8 9" id="KW-0131">Cell cycle</keyword>
<dbReference type="GO" id="GO:0003677">
    <property type="term" value="F:DNA binding"/>
    <property type="evidence" value="ECO:0007669"/>
    <property type="project" value="UniProtKB-UniRule"/>
</dbReference>
<feature type="active site" evidence="9">
    <location>
        <position position="151"/>
    </location>
</feature>
<evidence type="ECO:0000313" key="13">
    <source>
        <dbReference type="Proteomes" id="UP000035068"/>
    </source>
</evidence>
<dbReference type="InterPro" id="IPR023009">
    <property type="entry name" value="Tyrosine_recombinase_XerC/XerD"/>
</dbReference>
<keyword evidence="3 9" id="KW-0132">Cell division</keyword>
<dbReference type="Pfam" id="PF00589">
    <property type="entry name" value="Phage_integrase"/>
    <property type="match status" value="1"/>
</dbReference>
<comment type="function">
    <text evidence="9">Site-specific tyrosine recombinase, which acts by catalyzing the cutting and rejoining of the recombining DNA molecules. The XerC-XerD complex is essential to convert dimers of the bacterial chromosome into monomers to permit their segregation at cell division. It also contributes to the segregational stability of plasmids.</text>
</comment>
<evidence type="ECO:0000313" key="12">
    <source>
        <dbReference type="EMBL" id="KIH77026.1"/>
    </source>
</evidence>
<evidence type="ECO:0000256" key="8">
    <source>
        <dbReference type="ARBA" id="ARBA00023306"/>
    </source>
</evidence>